<dbReference type="EMBL" id="CM008050">
    <property type="protein sequence ID" value="PVH38805.1"/>
    <property type="molecule type" value="Genomic_DNA"/>
</dbReference>
<protein>
    <submittedName>
        <fullName evidence="1">Uncharacterized protein</fullName>
    </submittedName>
</protein>
<gene>
    <name evidence="1" type="ORF">PAHAL_5G356400</name>
</gene>
<evidence type="ECO:0000313" key="1">
    <source>
        <dbReference type="EMBL" id="PVH38805.1"/>
    </source>
</evidence>
<dbReference type="AlphaFoldDB" id="A0A2T8IM99"/>
<reference evidence="1" key="1">
    <citation type="submission" date="2018-04" db="EMBL/GenBank/DDBJ databases">
        <title>WGS assembly of Panicum hallii.</title>
        <authorList>
            <person name="Lovell J."/>
            <person name="Jenkins J."/>
            <person name="Lowry D."/>
            <person name="Mamidi S."/>
            <person name="Sreedasyam A."/>
            <person name="Weng X."/>
            <person name="Barry K."/>
            <person name="Bonette J."/>
            <person name="Campitelli B."/>
            <person name="Daum C."/>
            <person name="Gordon S."/>
            <person name="Gould B."/>
            <person name="Lipzen A."/>
            <person name="Macqueen A."/>
            <person name="Palacio-Mejia J."/>
            <person name="Plott C."/>
            <person name="Shakirov E."/>
            <person name="Shu S."/>
            <person name="Yoshinaga Y."/>
            <person name="Zane M."/>
            <person name="Rokhsar D."/>
            <person name="Grimwood J."/>
            <person name="Schmutz J."/>
            <person name="Juenger T."/>
        </authorList>
    </citation>
    <scope>NUCLEOTIDE SEQUENCE [LARGE SCALE GENOMIC DNA]</scope>
    <source>
        <strain evidence="1">FIL2</strain>
    </source>
</reference>
<sequence length="70" mass="7697">MTGSLLHTIFLIDSHPRNLTDLRPELLPSMELGSAQIRPLLGRISCRPGCSLLDLPRGGHLRLGFPVPSR</sequence>
<dbReference type="Gramene" id="PVH38805">
    <property type="protein sequence ID" value="PVH38805"/>
    <property type="gene ID" value="PAHAL_5G356400"/>
</dbReference>
<accession>A0A2T8IM99</accession>
<organism evidence="1">
    <name type="scientific">Panicum hallii</name>
    <dbReference type="NCBI Taxonomy" id="206008"/>
    <lineage>
        <taxon>Eukaryota</taxon>
        <taxon>Viridiplantae</taxon>
        <taxon>Streptophyta</taxon>
        <taxon>Embryophyta</taxon>
        <taxon>Tracheophyta</taxon>
        <taxon>Spermatophyta</taxon>
        <taxon>Magnoliopsida</taxon>
        <taxon>Liliopsida</taxon>
        <taxon>Poales</taxon>
        <taxon>Poaceae</taxon>
        <taxon>PACMAD clade</taxon>
        <taxon>Panicoideae</taxon>
        <taxon>Panicodae</taxon>
        <taxon>Paniceae</taxon>
        <taxon>Panicinae</taxon>
        <taxon>Panicum</taxon>
        <taxon>Panicum sect. Panicum</taxon>
    </lineage>
</organism>
<dbReference type="Proteomes" id="UP000243499">
    <property type="component" value="Chromosome 5"/>
</dbReference>
<proteinExistence type="predicted"/>
<name>A0A2T8IM99_9POAL</name>